<dbReference type="EMBL" id="JFKE01000006">
    <property type="protein sequence ID" value="KAJ54727.1"/>
    <property type="molecule type" value="Genomic_DNA"/>
</dbReference>
<protein>
    <submittedName>
        <fullName evidence="2">Uncharacterized protein</fullName>
    </submittedName>
</protein>
<comment type="caution">
    <text evidence="2">The sequence shown here is derived from an EMBL/GenBank/DDBJ whole genome shotgun (WGS) entry which is preliminary data.</text>
</comment>
<dbReference type="Proteomes" id="UP000026249">
    <property type="component" value="Unassembled WGS sequence"/>
</dbReference>
<keyword evidence="3" id="KW-1185">Reference proteome</keyword>
<evidence type="ECO:0000313" key="3">
    <source>
        <dbReference type="Proteomes" id="UP000026249"/>
    </source>
</evidence>
<organism evidence="2 3">
    <name type="scientific">Actibacterium mucosum KCTC 23349</name>
    <dbReference type="NCBI Taxonomy" id="1454373"/>
    <lineage>
        <taxon>Bacteria</taxon>
        <taxon>Pseudomonadati</taxon>
        <taxon>Pseudomonadota</taxon>
        <taxon>Alphaproteobacteria</taxon>
        <taxon>Rhodobacterales</taxon>
        <taxon>Roseobacteraceae</taxon>
        <taxon>Actibacterium</taxon>
    </lineage>
</organism>
<feature type="chain" id="PRO_5001559385" evidence="1">
    <location>
        <begin position="21"/>
        <end position="289"/>
    </location>
</feature>
<dbReference type="AlphaFoldDB" id="A0A037ZF15"/>
<accession>A0A037ZF15</accession>
<sequence length="289" mass="32462">MRAFLFSLIFSFSLTHSAHAIEGFECQIDQKPGRYVPHVFSVTYDPKSREALVFDSTIDHFFGVPIAARVTAISSTRIRFSWRLRRSGGLETNIKWAYNAVVNPKNGEVRINVKPLHYEETFSGSGLCQSLSAKDARSLERKFHAMLGKDAEEQAAISRAPFPGGKSKLRYTCAVAERKRAPKWWPKSITIQTDARSGVTYEMEMLDGAGNISGKGSYDVNAKYNGGVYHSLLIEFGKELRTRFKNKVIREVSFSAVLYPGNTAPEFRVHVRRSGGDRYYDAAANCRGR</sequence>
<name>A0A037ZF15_9RHOB</name>
<gene>
    <name evidence="2" type="ORF">ACMU_16565</name>
</gene>
<keyword evidence="1" id="KW-0732">Signal</keyword>
<feature type="signal peptide" evidence="1">
    <location>
        <begin position="1"/>
        <end position="20"/>
    </location>
</feature>
<dbReference type="RefSeq" id="WP_035260920.1">
    <property type="nucleotide sequence ID" value="NZ_JFKE01000006.1"/>
</dbReference>
<evidence type="ECO:0000313" key="2">
    <source>
        <dbReference type="EMBL" id="KAJ54727.1"/>
    </source>
</evidence>
<reference evidence="2 3" key="1">
    <citation type="submission" date="2014-03" db="EMBL/GenBank/DDBJ databases">
        <title>Draft Genome Sequence of Actibacterium mucosum KCTC 23349, a Marine Alphaproteobacterium with Complex Ionic Requirements Isolated from Mediterranean Seawater at Malvarrosa Beach, Valencia, Spain.</title>
        <authorList>
            <person name="Arahal D.R."/>
            <person name="Shao Z."/>
            <person name="Lai Q."/>
            <person name="Pujalte M.J."/>
        </authorList>
    </citation>
    <scope>NUCLEOTIDE SEQUENCE [LARGE SCALE GENOMIC DNA]</scope>
    <source>
        <strain evidence="2 3">KCTC 23349</strain>
    </source>
</reference>
<evidence type="ECO:0000256" key="1">
    <source>
        <dbReference type="SAM" id="SignalP"/>
    </source>
</evidence>
<dbReference type="OrthoDB" id="7849141at2"/>
<proteinExistence type="predicted"/>